<dbReference type="InParanoid" id="A0A0D2B0M7"/>
<protein>
    <recommendedName>
        <fullName evidence="1">ABM domain-containing protein</fullName>
    </recommendedName>
</protein>
<organism evidence="2 3">
    <name type="scientific">Verruconis gallopava</name>
    <dbReference type="NCBI Taxonomy" id="253628"/>
    <lineage>
        <taxon>Eukaryota</taxon>
        <taxon>Fungi</taxon>
        <taxon>Dikarya</taxon>
        <taxon>Ascomycota</taxon>
        <taxon>Pezizomycotina</taxon>
        <taxon>Dothideomycetes</taxon>
        <taxon>Pleosporomycetidae</taxon>
        <taxon>Venturiales</taxon>
        <taxon>Sympoventuriaceae</taxon>
        <taxon>Verruconis</taxon>
    </lineage>
</organism>
<dbReference type="HOGENOM" id="CLU_131496_9_2_1"/>
<dbReference type="GeneID" id="27312044"/>
<evidence type="ECO:0000313" key="2">
    <source>
        <dbReference type="EMBL" id="KIW04899.1"/>
    </source>
</evidence>
<dbReference type="Proteomes" id="UP000053259">
    <property type="component" value="Unassembled WGS sequence"/>
</dbReference>
<name>A0A0D2B0M7_9PEZI</name>
<dbReference type="VEuPathDB" id="FungiDB:PV09_04071"/>
<dbReference type="EMBL" id="KN847539">
    <property type="protein sequence ID" value="KIW04899.1"/>
    <property type="molecule type" value="Genomic_DNA"/>
</dbReference>
<evidence type="ECO:0000313" key="3">
    <source>
        <dbReference type="Proteomes" id="UP000053259"/>
    </source>
</evidence>
<dbReference type="AlphaFoldDB" id="A0A0D2B0M7"/>
<dbReference type="PANTHER" id="PTHR40624:SF1">
    <property type="entry name" value="BIOSYNTHESIS MONOOXYGENASE, PUTATIVE (AFU_ORTHOLOGUE AFUA_1G12025)-RELATED"/>
    <property type="match status" value="1"/>
</dbReference>
<dbReference type="InterPro" id="IPR007138">
    <property type="entry name" value="ABM_dom"/>
</dbReference>
<dbReference type="OrthoDB" id="10011777at2759"/>
<dbReference type="STRING" id="253628.A0A0D2B0M7"/>
<accession>A0A0D2B0M7</accession>
<dbReference type="RefSeq" id="XP_016214768.1">
    <property type="nucleotide sequence ID" value="XM_016357364.1"/>
</dbReference>
<keyword evidence="3" id="KW-1185">Reference proteome</keyword>
<dbReference type="PANTHER" id="PTHR40624">
    <property type="entry name" value="BIOSYNTHESIS MONOOXYGENASE, PUTATIVE (AFU_ORTHOLOGUE AFUA_1G12025)-RELATED"/>
    <property type="match status" value="1"/>
</dbReference>
<sequence length="106" mass="11657">MAEIEIIAIMKPKPGKAGRVQELLADMSKHVQANEPGTLKYHLQVETKGDAPSIFVLERYKDKASLGAHGSSPEFKAFQKTLAKEGLLAEFKVYYTKGFGGFASRL</sequence>
<evidence type="ECO:0000259" key="1">
    <source>
        <dbReference type="PROSITE" id="PS51725"/>
    </source>
</evidence>
<dbReference type="SUPFAM" id="SSF54909">
    <property type="entry name" value="Dimeric alpha+beta barrel"/>
    <property type="match status" value="1"/>
</dbReference>
<proteinExistence type="predicted"/>
<dbReference type="Gene3D" id="3.30.70.100">
    <property type="match status" value="1"/>
</dbReference>
<feature type="domain" description="ABM" evidence="1">
    <location>
        <begin position="4"/>
        <end position="96"/>
    </location>
</feature>
<dbReference type="Pfam" id="PF03992">
    <property type="entry name" value="ABM"/>
    <property type="match status" value="1"/>
</dbReference>
<gene>
    <name evidence="2" type="ORF">PV09_04071</name>
</gene>
<dbReference type="PROSITE" id="PS51725">
    <property type="entry name" value="ABM"/>
    <property type="match status" value="1"/>
</dbReference>
<dbReference type="InterPro" id="IPR011008">
    <property type="entry name" value="Dimeric_a/b-barrel"/>
</dbReference>
<reference evidence="2 3" key="1">
    <citation type="submission" date="2015-01" db="EMBL/GenBank/DDBJ databases">
        <title>The Genome Sequence of Ochroconis gallopava CBS43764.</title>
        <authorList>
            <consortium name="The Broad Institute Genomics Platform"/>
            <person name="Cuomo C."/>
            <person name="de Hoog S."/>
            <person name="Gorbushina A."/>
            <person name="Stielow B."/>
            <person name="Teixiera M."/>
            <person name="Abouelleil A."/>
            <person name="Chapman S.B."/>
            <person name="Priest M."/>
            <person name="Young S.K."/>
            <person name="Wortman J."/>
            <person name="Nusbaum C."/>
            <person name="Birren B."/>
        </authorList>
    </citation>
    <scope>NUCLEOTIDE SEQUENCE [LARGE SCALE GENOMIC DNA]</scope>
    <source>
        <strain evidence="2 3">CBS 43764</strain>
    </source>
</reference>